<comment type="caution">
    <text evidence="4">The sequence shown here is derived from an EMBL/GenBank/DDBJ whole genome shotgun (WGS) entry which is preliminary data.</text>
</comment>
<dbReference type="SMART" id="SM00343">
    <property type="entry name" value="ZnF_C2HC"/>
    <property type="match status" value="1"/>
</dbReference>
<dbReference type="Proteomes" id="UP000585474">
    <property type="component" value="Unassembled WGS sequence"/>
</dbReference>
<proteinExistence type="predicted"/>
<organism evidence="4 5">
    <name type="scientific">Actinidia rufa</name>
    <dbReference type="NCBI Taxonomy" id="165716"/>
    <lineage>
        <taxon>Eukaryota</taxon>
        <taxon>Viridiplantae</taxon>
        <taxon>Streptophyta</taxon>
        <taxon>Embryophyta</taxon>
        <taxon>Tracheophyta</taxon>
        <taxon>Spermatophyta</taxon>
        <taxon>Magnoliopsida</taxon>
        <taxon>eudicotyledons</taxon>
        <taxon>Gunneridae</taxon>
        <taxon>Pentapetalae</taxon>
        <taxon>asterids</taxon>
        <taxon>Ericales</taxon>
        <taxon>Actinidiaceae</taxon>
        <taxon>Actinidia</taxon>
    </lineage>
</organism>
<dbReference type="InterPro" id="IPR054722">
    <property type="entry name" value="PolX-like_BBD"/>
</dbReference>
<dbReference type="AlphaFoldDB" id="A0A7J0DXQ0"/>
<dbReference type="PANTHER" id="PTHR47592">
    <property type="entry name" value="PBF68 PROTEIN"/>
    <property type="match status" value="1"/>
</dbReference>
<dbReference type="PROSITE" id="PS50158">
    <property type="entry name" value="ZF_CCHC"/>
    <property type="match status" value="1"/>
</dbReference>
<evidence type="ECO:0000259" key="3">
    <source>
        <dbReference type="PROSITE" id="PS50158"/>
    </source>
</evidence>
<evidence type="ECO:0000256" key="1">
    <source>
        <dbReference type="PROSITE-ProRule" id="PRU00047"/>
    </source>
</evidence>
<evidence type="ECO:0000256" key="2">
    <source>
        <dbReference type="SAM" id="MobiDB-lite"/>
    </source>
</evidence>
<dbReference type="GO" id="GO:0003676">
    <property type="term" value="F:nucleic acid binding"/>
    <property type="evidence" value="ECO:0007669"/>
    <property type="project" value="InterPro"/>
</dbReference>
<keyword evidence="5" id="KW-1185">Reference proteome</keyword>
<reference evidence="5" key="1">
    <citation type="submission" date="2019-07" db="EMBL/GenBank/DDBJ databases">
        <title>De Novo Assembly of kiwifruit Actinidia rufa.</title>
        <authorList>
            <person name="Sugita-Konishi S."/>
            <person name="Sato K."/>
            <person name="Mori E."/>
            <person name="Abe Y."/>
            <person name="Kisaki G."/>
            <person name="Hamano K."/>
            <person name="Suezawa K."/>
            <person name="Otani M."/>
            <person name="Fukuda T."/>
            <person name="Manabe T."/>
            <person name="Gomi K."/>
            <person name="Tabuchi M."/>
            <person name="Akimitsu K."/>
            <person name="Kataoka I."/>
        </authorList>
    </citation>
    <scope>NUCLEOTIDE SEQUENCE [LARGE SCALE GENOMIC DNA]</scope>
    <source>
        <strain evidence="5">cv. Fuchu</strain>
    </source>
</reference>
<dbReference type="SUPFAM" id="SSF57756">
    <property type="entry name" value="Retrovirus zinc finger-like domains"/>
    <property type="match status" value="1"/>
</dbReference>
<dbReference type="PANTHER" id="PTHR47592:SF27">
    <property type="entry name" value="OS08G0421700 PROTEIN"/>
    <property type="match status" value="1"/>
</dbReference>
<dbReference type="GO" id="GO:0008270">
    <property type="term" value="F:zinc ion binding"/>
    <property type="evidence" value="ECO:0007669"/>
    <property type="project" value="UniProtKB-KW"/>
</dbReference>
<dbReference type="InterPro" id="IPR036875">
    <property type="entry name" value="Znf_CCHC_sf"/>
</dbReference>
<name>A0A7J0DXQ0_9ERIC</name>
<evidence type="ECO:0000313" key="5">
    <source>
        <dbReference type="Proteomes" id="UP000585474"/>
    </source>
</evidence>
<keyword evidence="1" id="KW-0479">Metal-binding</keyword>
<protein>
    <recommendedName>
        <fullName evidence="3">CCHC-type domain-containing protein</fullName>
    </recommendedName>
</protein>
<keyword evidence="1" id="KW-0862">Zinc</keyword>
<evidence type="ECO:0000313" key="4">
    <source>
        <dbReference type="EMBL" id="GFS43238.1"/>
    </source>
</evidence>
<dbReference type="InterPro" id="IPR001878">
    <property type="entry name" value="Znf_CCHC"/>
</dbReference>
<dbReference type="Gene3D" id="4.10.60.10">
    <property type="entry name" value="Zinc finger, CCHC-type"/>
    <property type="match status" value="1"/>
</dbReference>
<dbReference type="Pfam" id="PF22936">
    <property type="entry name" value="Pol_BBD"/>
    <property type="match status" value="1"/>
</dbReference>
<dbReference type="Pfam" id="PF00098">
    <property type="entry name" value="zf-CCHC"/>
    <property type="match status" value="1"/>
</dbReference>
<feature type="region of interest" description="Disordered" evidence="2">
    <location>
        <begin position="1"/>
        <end position="34"/>
    </location>
</feature>
<sequence>MGSTNQSELQALVSKESRERCRGQGRGYHRGTKKGRWRLQARDSTVRCFYCDQEGHIKRDCPKYKAHDQSSETTATTVMAVDEDEIDVLLAVSKDGKSNWVLDSGSAYHLCRDREVFSTYATCERCIWMANNTASRVVSKGSIRFCMADGRSVTLTEGKKTRGLYRLERSVQTRGVTVRHGSSGIIEKIGQGKQSLHRVEVIREERWSTSTRKVTYFAAHPGGGGGARSYGGAGSEVVRMDNLKTSDYPLVGWNGRLLSLAHLDESKPSS</sequence>
<dbReference type="EMBL" id="BJWL01000415">
    <property type="protein sequence ID" value="GFS43238.1"/>
    <property type="molecule type" value="Genomic_DNA"/>
</dbReference>
<dbReference type="OrthoDB" id="1909174at2759"/>
<keyword evidence="1" id="KW-0863">Zinc-finger</keyword>
<feature type="domain" description="CCHC-type" evidence="3">
    <location>
        <begin position="47"/>
        <end position="63"/>
    </location>
</feature>
<accession>A0A7J0DXQ0</accession>
<gene>
    <name evidence="4" type="ORF">Acr_00g0084320</name>
</gene>